<dbReference type="GeneID" id="85444263"/>
<organism evidence="1 2">
    <name type="scientific">Colletotrichum navitas</name>
    <dbReference type="NCBI Taxonomy" id="681940"/>
    <lineage>
        <taxon>Eukaryota</taxon>
        <taxon>Fungi</taxon>
        <taxon>Dikarya</taxon>
        <taxon>Ascomycota</taxon>
        <taxon>Pezizomycotina</taxon>
        <taxon>Sordariomycetes</taxon>
        <taxon>Hypocreomycetidae</taxon>
        <taxon>Glomerellales</taxon>
        <taxon>Glomerellaceae</taxon>
        <taxon>Colletotrichum</taxon>
        <taxon>Colletotrichum graminicola species complex</taxon>
    </lineage>
</organism>
<protein>
    <submittedName>
        <fullName evidence="1">Uncharacterized protein</fullName>
    </submittedName>
</protein>
<keyword evidence="2" id="KW-1185">Reference proteome</keyword>
<proteinExistence type="predicted"/>
<reference evidence="1" key="1">
    <citation type="submission" date="2021-06" db="EMBL/GenBank/DDBJ databases">
        <title>Comparative genomics, transcriptomics and evolutionary studies reveal genomic signatures of adaptation to plant cell wall in hemibiotrophic fungi.</title>
        <authorList>
            <consortium name="DOE Joint Genome Institute"/>
            <person name="Baroncelli R."/>
            <person name="Diaz J.F."/>
            <person name="Benocci T."/>
            <person name="Peng M."/>
            <person name="Battaglia E."/>
            <person name="Haridas S."/>
            <person name="Andreopoulos W."/>
            <person name="Labutti K."/>
            <person name="Pangilinan J."/>
            <person name="Floch G.L."/>
            <person name="Makela M.R."/>
            <person name="Henrissat B."/>
            <person name="Grigoriev I.V."/>
            <person name="Crouch J.A."/>
            <person name="De Vries R.P."/>
            <person name="Sukno S.A."/>
            <person name="Thon M.R."/>
        </authorList>
    </citation>
    <scope>NUCLEOTIDE SEQUENCE</scope>
    <source>
        <strain evidence="1">CBS 125086</strain>
    </source>
</reference>
<evidence type="ECO:0000313" key="2">
    <source>
        <dbReference type="Proteomes" id="UP001230504"/>
    </source>
</evidence>
<dbReference type="RefSeq" id="XP_060414620.1">
    <property type="nucleotide sequence ID" value="XM_060560023.1"/>
</dbReference>
<evidence type="ECO:0000313" key="1">
    <source>
        <dbReference type="EMBL" id="KAK1593309.1"/>
    </source>
</evidence>
<dbReference type="Proteomes" id="UP001230504">
    <property type="component" value="Unassembled WGS sequence"/>
</dbReference>
<accession>A0AAD8Q1U9</accession>
<gene>
    <name evidence="1" type="ORF">LY79DRAFT_579406</name>
</gene>
<dbReference type="AlphaFoldDB" id="A0AAD8Q1U9"/>
<sequence length="166" mass="17739">MSVLGLVRVVIGRLRPSSRAVLCRCHTPTDCGNPLSPAVKTVSATTSYSSHRLYADESQTASDMAHWTAGLAVLAYGCGQKSWGQAAETGKRAGMGRNTMIQVLHCVRSCAVAQGQGVSDRIPPVQNCSKINETIAKEHHRRSPTCAVDSLYLFMTIPTVGPLSRG</sequence>
<dbReference type="EMBL" id="JAHLJV010000026">
    <property type="protein sequence ID" value="KAK1593309.1"/>
    <property type="molecule type" value="Genomic_DNA"/>
</dbReference>
<name>A0AAD8Q1U9_9PEZI</name>
<comment type="caution">
    <text evidence="1">The sequence shown here is derived from an EMBL/GenBank/DDBJ whole genome shotgun (WGS) entry which is preliminary data.</text>
</comment>